<organism evidence="2 3">
    <name type="scientific">Sclerotinia nivalis</name>
    <dbReference type="NCBI Taxonomy" id="352851"/>
    <lineage>
        <taxon>Eukaryota</taxon>
        <taxon>Fungi</taxon>
        <taxon>Dikarya</taxon>
        <taxon>Ascomycota</taxon>
        <taxon>Pezizomycotina</taxon>
        <taxon>Leotiomycetes</taxon>
        <taxon>Helotiales</taxon>
        <taxon>Sclerotiniaceae</taxon>
        <taxon>Sclerotinia</taxon>
    </lineage>
</organism>
<dbReference type="Proteomes" id="UP001152300">
    <property type="component" value="Unassembled WGS sequence"/>
</dbReference>
<name>A0A9X0AGT5_9HELO</name>
<evidence type="ECO:0000313" key="2">
    <source>
        <dbReference type="EMBL" id="KAJ8060673.1"/>
    </source>
</evidence>
<keyword evidence="3" id="KW-1185">Reference proteome</keyword>
<evidence type="ECO:0000313" key="3">
    <source>
        <dbReference type="Proteomes" id="UP001152300"/>
    </source>
</evidence>
<sequence length="134" mass="15040">MQPTFIFLSFLLLLYRLSLTLATPTPPLIPILDSIINTTITASTLNSPPPQALMTTIHSQECLDVNQGELLCCEGMVDGDQPVVLWAAELFDLRLNADSVNGLGCEFFFSWFFFEFFVIWTTWGMERGRKADGV</sequence>
<reference evidence="2" key="1">
    <citation type="submission" date="2022-11" db="EMBL/GenBank/DDBJ databases">
        <title>Genome Resource of Sclerotinia nivalis Strain SnTB1, a Plant Pathogen Isolated from American Ginseng.</title>
        <authorList>
            <person name="Fan S."/>
        </authorList>
    </citation>
    <scope>NUCLEOTIDE SEQUENCE</scope>
    <source>
        <strain evidence="2">SnTB1</strain>
    </source>
</reference>
<feature type="chain" id="PRO_5040986920" description="Hydrophobin" evidence="1">
    <location>
        <begin position="23"/>
        <end position="134"/>
    </location>
</feature>
<protein>
    <recommendedName>
        <fullName evidence="4">Hydrophobin</fullName>
    </recommendedName>
</protein>
<feature type="signal peptide" evidence="1">
    <location>
        <begin position="1"/>
        <end position="22"/>
    </location>
</feature>
<evidence type="ECO:0000256" key="1">
    <source>
        <dbReference type="SAM" id="SignalP"/>
    </source>
</evidence>
<comment type="caution">
    <text evidence="2">The sequence shown here is derived from an EMBL/GenBank/DDBJ whole genome shotgun (WGS) entry which is preliminary data.</text>
</comment>
<gene>
    <name evidence="2" type="ORF">OCU04_010981</name>
</gene>
<dbReference type="EMBL" id="JAPEIS010000013">
    <property type="protein sequence ID" value="KAJ8060673.1"/>
    <property type="molecule type" value="Genomic_DNA"/>
</dbReference>
<keyword evidence="1" id="KW-0732">Signal</keyword>
<dbReference type="AlphaFoldDB" id="A0A9X0AGT5"/>
<evidence type="ECO:0008006" key="4">
    <source>
        <dbReference type="Google" id="ProtNLM"/>
    </source>
</evidence>
<proteinExistence type="predicted"/>
<accession>A0A9X0AGT5</accession>
<dbReference type="OrthoDB" id="5189319at2759"/>